<dbReference type="InterPro" id="IPR008146">
    <property type="entry name" value="Gln_synth_cat_dom"/>
</dbReference>
<evidence type="ECO:0000256" key="2">
    <source>
        <dbReference type="ARBA" id="ARBA00022598"/>
    </source>
</evidence>
<evidence type="ECO:0000313" key="7">
    <source>
        <dbReference type="Proteomes" id="UP000054485"/>
    </source>
</evidence>
<feature type="domain" description="GS catalytic" evidence="5">
    <location>
        <begin position="142"/>
        <end position="500"/>
    </location>
</feature>
<dbReference type="SUPFAM" id="SSF55931">
    <property type="entry name" value="Glutamine synthetase/guanido kinase"/>
    <property type="match status" value="1"/>
</dbReference>
<proteinExistence type="inferred from homology"/>
<reference evidence="6 7" key="1">
    <citation type="submission" date="2014-04" db="EMBL/GenBank/DDBJ databases">
        <authorList>
            <consortium name="DOE Joint Genome Institute"/>
            <person name="Kuo A."/>
            <person name="Ruytinx J."/>
            <person name="Rineau F."/>
            <person name="Colpaert J."/>
            <person name="Kohler A."/>
            <person name="Nagy L.G."/>
            <person name="Floudas D."/>
            <person name="Copeland A."/>
            <person name="Barry K.W."/>
            <person name="Cichocki N."/>
            <person name="Veneault-Fourrey C."/>
            <person name="LaButti K."/>
            <person name="Lindquist E.A."/>
            <person name="Lipzen A."/>
            <person name="Lundell T."/>
            <person name="Morin E."/>
            <person name="Murat C."/>
            <person name="Sun H."/>
            <person name="Tunlid A."/>
            <person name="Henrissat B."/>
            <person name="Grigoriev I.V."/>
            <person name="Hibbett D.S."/>
            <person name="Martin F."/>
            <person name="Nordberg H.P."/>
            <person name="Cantor M.N."/>
            <person name="Hua S.X."/>
        </authorList>
    </citation>
    <scope>NUCLEOTIDE SEQUENCE [LARGE SCALE GENOMIC DNA]</scope>
    <source>
        <strain evidence="6 7">UH-Slu-Lm8-n1</strain>
    </source>
</reference>
<keyword evidence="2" id="KW-0436">Ligase</keyword>
<dbReference type="GO" id="GO:0004356">
    <property type="term" value="F:glutamine synthetase activity"/>
    <property type="evidence" value="ECO:0007669"/>
    <property type="project" value="InterPro"/>
</dbReference>
<dbReference type="GO" id="GO:0006542">
    <property type="term" value="P:glutamine biosynthetic process"/>
    <property type="evidence" value="ECO:0007669"/>
    <property type="project" value="InterPro"/>
</dbReference>
<dbReference type="HOGENOM" id="CLU_017290_6_1_1"/>
<name>A0A0D0AG50_9AGAM</name>
<protein>
    <recommendedName>
        <fullName evidence="1">Glutamine synthetase</fullName>
    </recommendedName>
</protein>
<evidence type="ECO:0000259" key="5">
    <source>
        <dbReference type="PROSITE" id="PS51987"/>
    </source>
</evidence>
<dbReference type="InterPro" id="IPR036651">
    <property type="entry name" value="Gln_synt_N_sf"/>
</dbReference>
<keyword evidence="7" id="KW-1185">Reference proteome</keyword>
<dbReference type="EMBL" id="KN835475">
    <property type="protein sequence ID" value="KIK37109.1"/>
    <property type="molecule type" value="Genomic_DNA"/>
</dbReference>
<reference evidence="7" key="2">
    <citation type="submission" date="2015-01" db="EMBL/GenBank/DDBJ databases">
        <title>Evolutionary Origins and Diversification of the Mycorrhizal Mutualists.</title>
        <authorList>
            <consortium name="DOE Joint Genome Institute"/>
            <consortium name="Mycorrhizal Genomics Consortium"/>
            <person name="Kohler A."/>
            <person name="Kuo A."/>
            <person name="Nagy L.G."/>
            <person name="Floudas D."/>
            <person name="Copeland A."/>
            <person name="Barry K.W."/>
            <person name="Cichocki N."/>
            <person name="Veneault-Fourrey C."/>
            <person name="LaButti K."/>
            <person name="Lindquist E.A."/>
            <person name="Lipzen A."/>
            <person name="Lundell T."/>
            <person name="Morin E."/>
            <person name="Murat C."/>
            <person name="Riley R."/>
            <person name="Ohm R."/>
            <person name="Sun H."/>
            <person name="Tunlid A."/>
            <person name="Henrissat B."/>
            <person name="Grigoriev I.V."/>
            <person name="Hibbett D.S."/>
            <person name="Martin F."/>
        </authorList>
    </citation>
    <scope>NUCLEOTIDE SEQUENCE [LARGE SCALE GENOMIC DNA]</scope>
    <source>
        <strain evidence="7">UH-Slu-Lm8-n1</strain>
    </source>
</reference>
<dbReference type="Proteomes" id="UP000054485">
    <property type="component" value="Unassembled WGS sequence"/>
</dbReference>
<dbReference type="AlphaFoldDB" id="A0A0D0AG50"/>
<evidence type="ECO:0000256" key="4">
    <source>
        <dbReference type="RuleBase" id="RU000384"/>
    </source>
</evidence>
<dbReference type="OrthoDB" id="3364440at2759"/>
<dbReference type="PANTHER" id="PTHR43785:SF2">
    <property type="entry name" value="TYPE-1 GLUTAMINE SYNTHETASE 1"/>
    <property type="match status" value="1"/>
</dbReference>
<dbReference type="PANTHER" id="PTHR43785">
    <property type="entry name" value="GAMMA-GLUTAMYLPUTRESCINE SYNTHETASE"/>
    <property type="match status" value="1"/>
</dbReference>
<accession>A0A0D0AG50</accession>
<dbReference type="SMART" id="SM01230">
    <property type="entry name" value="Gln-synt_C"/>
    <property type="match status" value="1"/>
</dbReference>
<dbReference type="InterPro" id="IPR014746">
    <property type="entry name" value="Gln_synth/guanido_kin_cat_dom"/>
</dbReference>
<evidence type="ECO:0000256" key="1">
    <source>
        <dbReference type="ARBA" id="ARBA00021364"/>
    </source>
</evidence>
<evidence type="ECO:0000256" key="3">
    <source>
        <dbReference type="PROSITE-ProRule" id="PRU01331"/>
    </source>
</evidence>
<sequence length="500" mass="54077">MSNIANVTPPQYAPYSPQTTKARTISIESLEVVAFHHKIHSVRITWVDLVNSVGIRVVPLKSFKRLLASSRPGITVTQCVFGFVINRAASGFGPVGEYLYVVDLTSMRLCSYAPGHISIMGWFQDKAPAPGRILGTGVPMCPRSTLNRIVDTAKSYNAAFLVGFETEFILLKNTYPIEAVNPHGWNSTHALPSGAKETEVIEEIARGIIDSGIELMMYHSEAAPGQYEVVTGPLPPLEAADALVHTRETITNVASKHGFRATFAPRLHADNCGSAAHTHISVHPIDPEHPSVLQNLSQSSADTSDNSITPLESVFLAGVLKHLQASCAFTLPLRASYARMLDGIWSGGTWVAWGRDNREAPVRLCVPAASLDTEIAADTPSKNHFEIKCIDGTSSPYLVLASLIGSGLLGIQSQSPLVEQDCATPAALMTEAEREAIGVTRRMPMSWEEARAALEADEALKKILGDLVDGFLSVGKTLDELLHSPAASEAERVKMLVEYY</sequence>
<evidence type="ECO:0000313" key="6">
    <source>
        <dbReference type="EMBL" id="KIK37109.1"/>
    </source>
</evidence>
<comment type="similarity">
    <text evidence="3 4">Belongs to the glutamine synthetase family.</text>
</comment>
<dbReference type="STRING" id="930992.A0A0D0AG50"/>
<dbReference type="Pfam" id="PF00120">
    <property type="entry name" value="Gln-synt_C"/>
    <property type="match status" value="1"/>
</dbReference>
<dbReference type="PROSITE" id="PS51987">
    <property type="entry name" value="GS_CATALYTIC"/>
    <property type="match status" value="1"/>
</dbReference>
<dbReference type="Gene3D" id="3.10.20.70">
    <property type="entry name" value="Glutamine synthetase, N-terminal domain"/>
    <property type="match status" value="1"/>
</dbReference>
<dbReference type="InParanoid" id="A0A0D0AG50"/>
<dbReference type="Gene3D" id="3.30.590.10">
    <property type="entry name" value="Glutamine synthetase/guanido kinase, catalytic domain"/>
    <property type="match status" value="1"/>
</dbReference>
<gene>
    <name evidence="6" type="ORF">CY34DRAFT_810684</name>
</gene>
<organism evidence="6 7">
    <name type="scientific">Suillus luteus UH-Slu-Lm8-n1</name>
    <dbReference type="NCBI Taxonomy" id="930992"/>
    <lineage>
        <taxon>Eukaryota</taxon>
        <taxon>Fungi</taxon>
        <taxon>Dikarya</taxon>
        <taxon>Basidiomycota</taxon>
        <taxon>Agaricomycotina</taxon>
        <taxon>Agaricomycetes</taxon>
        <taxon>Agaricomycetidae</taxon>
        <taxon>Boletales</taxon>
        <taxon>Suillineae</taxon>
        <taxon>Suillaceae</taxon>
        <taxon>Suillus</taxon>
    </lineage>
</organism>